<dbReference type="SMART" id="SM00700">
    <property type="entry name" value="JHBP"/>
    <property type="match status" value="1"/>
</dbReference>
<dbReference type="Gene3D" id="3.15.10.30">
    <property type="entry name" value="Haemolymph juvenile hormone binding protein"/>
    <property type="match status" value="1"/>
</dbReference>
<dbReference type="Proteomes" id="UP000494165">
    <property type="component" value="Unassembled WGS sequence"/>
</dbReference>
<evidence type="ECO:0000256" key="1">
    <source>
        <dbReference type="ARBA" id="ARBA00022729"/>
    </source>
</evidence>
<accession>A0A8S1DBG5</accession>
<dbReference type="AlphaFoldDB" id="A0A8S1DBG5"/>
<dbReference type="PANTHER" id="PTHR11008">
    <property type="entry name" value="PROTEIN TAKEOUT-LIKE PROTEIN"/>
    <property type="match status" value="1"/>
</dbReference>
<keyword evidence="1" id="KW-0732">Signal</keyword>
<protein>
    <submittedName>
        <fullName evidence="4">Uncharacterized protein</fullName>
    </submittedName>
</protein>
<evidence type="ECO:0000256" key="2">
    <source>
        <dbReference type="ARBA" id="ARBA00023108"/>
    </source>
</evidence>
<dbReference type="EMBL" id="CADEPI010000154">
    <property type="protein sequence ID" value="CAB3377968.1"/>
    <property type="molecule type" value="Genomic_DNA"/>
</dbReference>
<evidence type="ECO:0000256" key="3">
    <source>
        <dbReference type="ARBA" id="ARBA00060902"/>
    </source>
</evidence>
<organism evidence="4 5">
    <name type="scientific">Cloeon dipterum</name>
    <dbReference type="NCBI Taxonomy" id="197152"/>
    <lineage>
        <taxon>Eukaryota</taxon>
        <taxon>Metazoa</taxon>
        <taxon>Ecdysozoa</taxon>
        <taxon>Arthropoda</taxon>
        <taxon>Hexapoda</taxon>
        <taxon>Insecta</taxon>
        <taxon>Pterygota</taxon>
        <taxon>Palaeoptera</taxon>
        <taxon>Ephemeroptera</taxon>
        <taxon>Pisciforma</taxon>
        <taxon>Baetidae</taxon>
        <taxon>Cloeon</taxon>
    </lineage>
</organism>
<reference evidence="4 5" key="1">
    <citation type="submission" date="2020-04" db="EMBL/GenBank/DDBJ databases">
        <authorList>
            <person name="Alioto T."/>
            <person name="Alioto T."/>
            <person name="Gomez Garrido J."/>
        </authorList>
    </citation>
    <scope>NUCLEOTIDE SEQUENCE [LARGE SCALE GENOMIC DNA]</scope>
</reference>
<comment type="caution">
    <text evidence="4">The sequence shown here is derived from an EMBL/GenBank/DDBJ whole genome shotgun (WGS) entry which is preliminary data.</text>
</comment>
<keyword evidence="5" id="KW-1185">Reference proteome</keyword>
<comment type="similarity">
    <text evidence="3">Belongs to the TO family.</text>
</comment>
<proteinExistence type="inferred from homology"/>
<dbReference type="InterPro" id="IPR038606">
    <property type="entry name" value="To_sf"/>
</dbReference>
<dbReference type="Pfam" id="PF06585">
    <property type="entry name" value="JHBP"/>
    <property type="match status" value="1"/>
</dbReference>
<dbReference type="GO" id="GO:0007623">
    <property type="term" value="P:circadian rhythm"/>
    <property type="evidence" value="ECO:0007669"/>
    <property type="project" value="UniProtKB-ARBA"/>
</dbReference>
<evidence type="ECO:0000313" key="4">
    <source>
        <dbReference type="EMBL" id="CAB3377968.1"/>
    </source>
</evidence>
<dbReference type="OrthoDB" id="8190514at2759"/>
<dbReference type="GO" id="GO:0005615">
    <property type="term" value="C:extracellular space"/>
    <property type="evidence" value="ECO:0007669"/>
    <property type="project" value="TreeGrafter"/>
</dbReference>
<name>A0A8S1DBG5_9INSE</name>
<keyword evidence="2" id="KW-0090">Biological rhythms</keyword>
<gene>
    <name evidence="4" type="ORF">CLODIP_2_CD10231</name>
</gene>
<evidence type="ECO:0000313" key="5">
    <source>
        <dbReference type="Proteomes" id="UP000494165"/>
    </source>
</evidence>
<sequence length="232" mass="26185">MIAVCDRQKILAQRPIINLFANYAGVRDLGLIPFDPLKVPQVVIDQRGNGPVGLKLTFVNSEHVGVSGLAPHSVKVVPERMYFEINSTLPKYRIIGDYEVEGRILLLPLIGNGPSDFTMNNIQLNWIFFGKPEVRNNKTYCKLTDCKIRMRIGSGSMRLDNLFNGDKRLGDNMNRIMNENFSEVIREVLPALEETFSQLYLQLIAPIFAVTRYEDIFPGIDMSKVSAGSYDV</sequence>
<dbReference type="PANTHER" id="PTHR11008:SF18">
    <property type="entry name" value="BCDNA.GH05536-RELATED"/>
    <property type="match status" value="1"/>
</dbReference>
<dbReference type="InterPro" id="IPR010562">
    <property type="entry name" value="Haemolymph_juvenile_hormone-bd"/>
</dbReference>
<dbReference type="FunFam" id="3.15.10.30:FF:000001">
    <property type="entry name" value="Takeout-like protein 1"/>
    <property type="match status" value="1"/>
</dbReference>